<accession>A0A8R7PM12</accession>
<reference evidence="1" key="3">
    <citation type="submission" date="2022-06" db="UniProtKB">
        <authorList>
            <consortium name="EnsemblPlants"/>
        </authorList>
    </citation>
    <scope>IDENTIFICATION</scope>
</reference>
<name>A0A8R7PM12_TRIUA</name>
<evidence type="ECO:0000313" key="1">
    <source>
        <dbReference type="EnsemblPlants" id="TuG1812G0200006262.01.T01"/>
    </source>
</evidence>
<keyword evidence="2" id="KW-1185">Reference proteome</keyword>
<protein>
    <submittedName>
        <fullName evidence="1">Uncharacterized protein</fullName>
    </submittedName>
</protein>
<dbReference type="AlphaFoldDB" id="A0A8R7PM12"/>
<reference evidence="1" key="2">
    <citation type="submission" date="2018-03" db="EMBL/GenBank/DDBJ databases">
        <title>The Triticum urartu genome reveals the dynamic nature of wheat genome evolution.</title>
        <authorList>
            <person name="Ling H."/>
            <person name="Ma B."/>
            <person name="Shi X."/>
            <person name="Liu H."/>
            <person name="Dong L."/>
            <person name="Sun H."/>
            <person name="Cao Y."/>
            <person name="Gao Q."/>
            <person name="Zheng S."/>
            <person name="Li Y."/>
            <person name="Yu Y."/>
            <person name="Du H."/>
            <person name="Qi M."/>
            <person name="Li Y."/>
            <person name="Yu H."/>
            <person name="Cui Y."/>
            <person name="Wang N."/>
            <person name="Chen C."/>
            <person name="Wu H."/>
            <person name="Zhao Y."/>
            <person name="Zhang J."/>
            <person name="Li Y."/>
            <person name="Zhou W."/>
            <person name="Zhang B."/>
            <person name="Hu W."/>
            <person name="Eijk M."/>
            <person name="Tang J."/>
            <person name="Witsenboer H."/>
            <person name="Zhao S."/>
            <person name="Li Z."/>
            <person name="Zhang A."/>
            <person name="Wang D."/>
            <person name="Liang C."/>
        </authorList>
    </citation>
    <scope>NUCLEOTIDE SEQUENCE [LARGE SCALE GENOMIC DNA]</scope>
    <source>
        <strain evidence="1">cv. G1812</strain>
    </source>
</reference>
<sequence>THATSSLSLSLSLSLVIRSPTQPHDHRHLEWWEERATASSFDLSSSSTRMAVYRSGVGGSGCSLRVRRGSDGIRRRASVPISLLPLPIADVATVNLIFTTSGLQNCSLWFEGIGRDLDSIVQLLLGSESGGLHTMMMNLLTGSF</sequence>
<dbReference type="Gramene" id="TuG1812G0200006262.01.T01">
    <property type="protein sequence ID" value="TuG1812G0200006262.01.T01"/>
    <property type="gene ID" value="TuG1812G0200006262.01"/>
</dbReference>
<reference evidence="2" key="1">
    <citation type="journal article" date="2013" name="Nature">
        <title>Draft genome of the wheat A-genome progenitor Triticum urartu.</title>
        <authorList>
            <person name="Ling H.Q."/>
            <person name="Zhao S."/>
            <person name="Liu D."/>
            <person name="Wang J."/>
            <person name="Sun H."/>
            <person name="Zhang C."/>
            <person name="Fan H."/>
            <person name="Li D."/>
            <person name="Dong L."/>
            <person name="Tao Y."/>
            <person name="Gao C."/>
            <person name="Wu H."/>
            <person name="Li Y."/>
            <person name="Cui Y."/>
            <person name="Guo X."/>
            <person name="Zheng S."/>
            <person name="Wang B."/>
            <person name="Yu K."/>
            <person name="Liang Q."/>
            <person name="Yang W."/>
            <person name="Lou X."/>
            <person name="Chen J."/>
            <person name="Feng M."/>
            <person name="Jian J."/>
            <person name="Zhang X."/>
            <person name="Luo G."/>
            <person name="Jiang Y."/>
            <person name="Liu J."/>
            <person name="Wang Z."/>
            <person name="Sha Y."/>
            <person name="Zhang B."/>
            <person name="Wu H."/>
            <person name="Tang D."/>
            <person name="Shen Q."/>
            <person name="Xue P."/>
            <person name="Zou S."/>
            <person name="Wang X."/>
            <person name="Liu X."/>
            <person name="Wang F."/>
            <person name="Yang Y."/>
            <person name="An X."/>
            <person name="Dong Z."/>
            <person name="Zhang K."/>
            <person name="Zhang X."/>
            <person name="Luo M.C."/>
            <person name="Dvorak J."/>
            <person name="Tong Y."/>
            <person name="Wang J."/>
            <person name="Yang H."/>
            <person name="Li Z."/>
            <person name="Wang D."/>
            <person name="Zhang A."/>
            <person name="Wang J."/>
        </authorList>
    </citation>
    <scope>NUCLEOTIDE SEQUENCE</scope>
    <source>
        <strain evidence="2">cv. G1812</strain>
    </source>
</reference>
<dbReference type="EnsemblPlants" id="TuG1812G0200006262.01.T01">
    <property type="protein sequence ID" value="TuG1812G0200006262.01.T01"/>
    <property type="gene ID" value="TuG1812G0200006262.01"/>
</dbReference>
<dbReference type="Proteomes" id="UP000015106">
    <property type="component" value="Chromosome 2"/>
</dbReference>
<organism evidence="1 2">
    <name type="scientific">Triticum urartu</name>
    <name type="common">Red wild einkorn</name>
    <name type="synonym">Crithodium urartu</name>
    <dbReference type="NCBI Taxonomy" id="4572"/>
    <lineage>
        <taxon>Eukaryota</taxon>
        <taxon>Viridiplantae</taxon>
        <taxon>Streptophyta</taxon>
        <taxon>Embryophyta</taxon>
        <taxon>Tracheophyta</taxon>
        <taxon>Spermatophyta</taxon>
        <taxon>Magnoliopsida</taxon>
        <taxon>Liliopsida</taxon>
        <taxon>Poales</taxon>
        <taxon>Poaceae</taxon>
        <taxon>BOP clade</taxon>
        <taxon>Pooideae</taxon>
        <taxon>Triticodae</taxon>
        <taxon>Triticeae</taxon>
        <taxon>Triticinae</taxon>
        <taxon>Triticum</taxon>
    </lineage>
</organism>
<evidence type="ECO:0000313" key="2">
    <source>
        <dbReference type="Proteomes" id="UP000015106"/>
    </source>
</evidence>
<proteinExistence type="predicted"/>